<dbReference type="GO" id="GO:0061157">
    <property type="term" value="P:mRNA destabilization"/>
    <property type="evidence" value="ECO:0000318"/>
    <property type="project" value="GO_Central"/>
</dbReference>
<dbReference type="Pfam" id="PF13920">
    <property type="entry name" value="zf-C3HC4_3"/>
    <property type="match status" value="1"/>
</dbReference>
<dbReference type="InterPro" id="IPR007275">
    <property type="entry name" value="YTH_domain"/>
</dbReference>
<dbReference type="PROSITE" id="PS50882">
    <property type="entry name" value="YTH"/>
    <property type="match status" value="1"/>
</dbReference>
<dbReference type="SMART" id="SM00356">
    <property type="entry name" value="ZnF_C3H1"/>
    <property type="match status" value="1"/>
</dbReference>
<gene>
    <name evidence="10" type="ORF">KFL_001010290</name>
</gene>
<feature type="compositionally biased region" description="Basic and acidic residues" evidence="6">
    <location>
        <begin position="88"/>
        <end position="99"/>
    </location>
</feature>
<dbReference type="OMA" id="RKTRMTS"/>
<dbReference type="Pfam" id="PF04146">
    <property type="entry name" value="YTH"/>
    <property type="match status" value="1"/>
</dbReference>
<evidence type="ECO:0000313" key="11">
    <source>
        <dbReference type="Proteomes" id="UP000054558"/>
    </source>
</evidence>
<evidence type="ECO:0000256" key="4">
    <source>
        <dbReference type="ARBA" id="ARBA00022833"/>
    </source>
</evidence>
<dbReference type="Gene3D" id="3.10.590.10">
    <property type="entry name" value="ph1033 like domains"/>
    <property type="match status" value="1"/>
</dbReference>
<dbReference type="InterPro" id="IPR017907">
    <property type="entry name" value="Znf_RING_CS"/>
</dbReference>
<evidence type="ECO:0000256" key="6">
    <source>
        <dbReference type="SAM" id="MobiDB-lite"/>
    </source>
</evidence>
<dbReference type="SUPFAM" id="SSF57850">
    <property type="entry name" value="RING/U-box"/>
    <property type="match status" value="1"/>
</dbReference>
<dbReference type="PANTHER" id="PTHR12357">
    <property type="entry name" value="YTH YT521-B HOMOLOGY DOMAIN-CONTAINING"/>
    <property type="match status" value="1"/>
</dbReference>
<feature type="zinc finger region" description="C3H1-type" evidence="5">
    <location>
        <begin position="690"/>
        <end position="718"/>
    </location>
</feature>
<feature type="region of interest" description="Disordered" evidence="6">
    <location>
        <begin position="27"/>
        <end position="451"/>
    </location>
</feature>
<dbReference type="Pfam" id="PF00642">
    <property type="entry name" value="zf-CCCH"/>
    <property type="match status" value="1"/>
</dbReference>
<feature type="compositionally biased region" description="Acidic residues" evidence="6">
    <location>
        <begin position="376"/>
        <end position="388"/>
    </location>
</feature>
<evidence type="ECO:0000256" key="5">
    <source>
        <dbReference type="PROSITE-ProRule" id="PRU00723"/>
    </source>
</evidence>
<name>A0A1Y1HU35_KLENI</name>
<feature type="region of interest" description="Disordered" evidence="6">
    <location>
        <begin position="854"/>
        <end position="879"/>
    </location>
</feature>
<evidence type="ECO:0000256" key="1">
    <source>
        <dbReference type="ARBA" id="ARBA00022723"/>
    </source>
</evidence>
<feature type="region of interest" description="Disordered" evidence="6">
    <location>
        <begin position="820"/>
        <end position="839"/>
    </location>
</feature>
<dbReference type="Proteomes" id="UP000054558">
    <property type="component" value="Unassembled WGS sequence"/>
</dbReference>
<dbReference type="SUPFAM" id="SSF90229">
    <property type="entry name" value="CCCH zinc finger"/>
    <property type="match status" value="1"/>
</dbReference>
<proteinExistence type="predicted"/>
<evidence type="ECO:0000259" key="7">
    <source>
        <dbReference type="PROSITE" id="PS50089"/>
    </source>
</evidence>
<dbReference type="OrthoDB" id="1711136at2759"/>
<dbReference type="PROSITE" id="PS00518">
    <property type="entry name" value="ZF_RING_1"/>
    <property type="match status" value="1"/>
</dbReference>
<reference evidence="10 11" key="1">
    <citation type="journal article" date="2014" name="Nat. Commun.">
        <title>Klebsormidium flaccidum genome reveals primary factors for plant terrestrial adaptation.</title>
        <authorList>
            <person name="Hori K."/>
            <person name="Maruyama F."/>
            <person name="Fujisawa T."/>
            <person name="Togashi T."/>
            <person name="Yamamoto N."/>
            <person name="Seo M."/>
            <person name="Sato S."/>
            <person name="Yamada T."/>
            <person name="Mori H."/>
            <person name="Tajima N."/>
            <person name="Moriyama T."/>
            <person name="Ikeuchi M."/>
            <person name="Watanabe M."/>
            <person name="Wada H."/>
            <person name="Kobayashi K."/>
            <person name="Saito M."/>
            <person name="Masuda T."/>
            <person name="Sasaki-Sekimoto Y."/>
            <person name="Mashiguchi K."/>
            <person name="Awai K."/>
            <person name="Shimojima M."/>
            <person name="Masuda S."/>
            <person name="Iwai M."/>
            <person name="Nobusawa T."/>
            <person name="Narise T."/>
            <person name="Kondo S."/>
            <person name="Saito H."/>
            <person name="Sato R."/>
            <person name="Murakawa M."/>
            <person name="Ihara Y."/>
            <person name="Oshima-Yamada Y."/>
            <person name="Ohtaka K."/>
            <person name="Satoh M."/>
            <person name="Sonobe K."/>
            <person name="Ishii M."/>
            <person name="Ohtani R."/>
            <person name="Kanamori-Sato M."/>
            <person name="Honoki R."/>
            <person name="Miyazaki D."/>
            <person name="Mochizuki H."/>
            <person name="Umetsu J."/>
            <person name="Higashi K."/>
            <person name="Shibata D."/>
            <person name="Kamiya Y."/>
            <person name="Sato N."/>
            <person name="Nakamura Y."/>
            <person name="Tabata S."/>
            <person name="Ida S."/>
            <person name="Kurokawa K."/>
            <person name="Ohta H."/>
        </authorList>
    </citation>
    <scope>NUCLEOTIDE SEQUENCE [LARGE SCALE GENOMIC DNA]</scope>
    <source>
        <strain evidence="10 11">NIES-2285</strain>
    </source>
</reference>
<organism evidence="10 11">
    <name type="scientific">Klebsormidium nitens</name>
    <name type="common">Green alga</name>
    <name type="synonym">Ulothrix nitens</name>
    <dbReference type="NCBI Taxonomy" id="105231"/>
    <lineage>
        <taxon>Eukaryota</taxon>
        <taxon>Viridiplantae</taxon>
        <taxon>Streptophyta</taxon>
        <taxon>Klebsormidiophyceae</taxon>
        <taxon>Klebsormidiales</taxon>
        <taxon>Klebsormidiaceae</taxon>
        <taxon>Klebsormidium</taxon>
    </lineage>
</organism>
<feature type="domain" description="YTH" evidence="9">
    <location>
        <begin position="476"/>
        <end position="614"/>
    </location>
</feature>
<keyword evidence="2" id="KW-0677">Repeat</keyword>
<dbReference type="InterPro" id="IPR000571">
    <property type="entry name" value="Znf_CCCH"/>
</dbReference>
<keyword evidence="11" id="KW-1185">Reference proteome</keyword>
<dbReference type="GO" id="GO:0008270">
    <property type="term" value="F:zinc ion binding"/>
    <property type="evidence" value="ECO:0007669"/>
    <property type="project" value="UniProtKB-KW"/>
</dbReference>
<dbReference type="GO" id="GO:0003729">
    <property type="term" value="F:mRNA binding"/>
    <property type="evidence" value="ECO:0000318"/>
    <property type="project" value="GO_Central"/>
</dbReference>
<accession>A0A1Y1HU35</accession>
<dbReference type="EMBL" id="DF237050">
    <property type="protein sequence ID" value="GAQ82144.1"/>
    <property type="molecule type" value="Genomic_DNA"/>
</dbReference>
<feature type="compositionally biased region" description="Basic and acidic residues" evidence="6">
    <location>
        <begin position="275"/>
        <end position="286"/>
    </location>
</feature>
<dbReference type="PROSITE" id="PS50089">
    <property type="entry name" value="ZF_RING_2"/>
    <property type="match status" value="1"/>
</dbReference>
<dbReference type="AlphaFoldDB" id="A0A1Y1HU35"/>
<keyword evidence="1 5" id="KW-0479">Metal-binding</keyword>
<feature type="region of interest" description="Disordered" evidence="6">
    <location>
        <begin position="773"/>
        <end position="808"/>
    </location>
</feature>
<dbReference type="PANTHER" id="PTHR12357:SF89">
    <property type="entry name" value="YTH DOMAIN-CONTAINING FAMILY PROTEIN"/>
    <property type="match status" value="1"/>
</dbReference>
<dbReference type="InterPro" id="IPR001841">
    <property type="entry name" value="Znf_RING"/>
</dbReference>
<feature type="domain" description="RING-type" evidence="7">
    <location>
        <begin position="889"/>
        <end position="927"/>
    </location>
</feature>
<feature type="domain" description="C3H1-type" evidence="8">
    <location>
        <begin position="690"/>
        <end position="718"/>
    </location>
</feature>
<feature type="compositionally biased region" description="Basic and acidic residues" evidence="6">
    <location>
        <begin position="319"/>
        <end position="332"/>
    </location>
</feature>
<evidence type="ECO:0000313" key="10">
    <source>
        <dbReference type="EMBL" id="GAQ82144.1"/>
    </source>
</evidence>
<feature type="compositionally biased region" description="Polar residues" evidence="6">
    <location>
        <begin position="45"/>
        <end position="62"/>
    </location>
</feature>
<dbReference type="STRING" id="105231.A0A1Y1HU35"/>
<dbReference type="GO" id="GO:0005737">
    <property type="term" value="C:cytoplasm"/>
    <property type="evidence" value="ECO:0000318"/>
    <property type="project" value="GO_Central"/>
</dbReference>
<protein>
    <submittedName>
        <fullName evidence="10">YTH domain containig protein</fullName>
    </submittedName>
</protein>
<evidence type="ECO:0000256" key="3">
    <source>
        <dbReference type="ARBA" id="ARBA00022771"/>
    </source>
</evidence>
<evidence type="ECO:0000256" key="2">
    <source>
        <dbReference type="ARBA" id="ARBA00022737"/>
    </source>
</evidence>
<evidence type="ECO:0000259" key="9">
    <source>
        <dbReference type="PROSITE" id="PS50882"/>
    </source>
</evidence>
<feature type="region of interest" description="Disordered" evidence="6">
    <location>
        <begin position="640"/>
        <end position="684"/>
    </location>
</feature>
<dbReference type="SMART" id="SM00184">
    <property type="entry name" value="RING"/>
    <property type="match status" value="1"/>
</dbReference>
<evidence type="ECO:0000259" key="8">
    <source>
        <dbReference type="PROSITE" id="PS50103"/>
    </source>
</evidence>
<dbReference type="PROSITE" id="PS50103">
    <property type="entry name" value="ZF_C3H1"/>
    <property type="match status" value="1"/>
</dbReference>
<keyword evidence="3 5" id="KW-0863">Zinc-finger</keyword>
<dbReference type="Gene3D" id="4.10.1000.10">
    <property type="entry name" value="Zinc finger, CCCH-type"/>
    <property type="match status" value="1"/>
</dbReference>
<feature type="compositionally biased region" description="Basic residues" evidence="6">
    <location>
        <begin position="78"/>
        <end position="87"/>
    </location>
</feature>
<feature type="compositionally biased region" description="Low complexity" evidence="6">
    <location>
        <begin position="27"/>
        <end position="43"/>
    </location>
</feature>
<feature type="compositionally biased region" description="Basic and acidic residues" evidence="6">
    <location>
        <begin position="194"/>
        <end position="207"/>
    </location>
</feature>
<feature type="compositionally biased region" description="Basic residues" evidence="6">
    <location>
        <begin position="208"/>
        <end position="218"/>
    </location>
</feature>
<dbReference type="InterPro" id="IPR013083">
    <property type="entry name" value="Znf_RING/FYVE/PHD"/>
</dbReference>
<keyword evidence="4 5" id="KW-0862">Zinc</keyword>
<dbReference type="CDD" id="cd21134">
    <property type="entry name" value="YTH"/>
    <property type="match status" value="1"/>
</dbReference>
<feature type="compositionally biased region" description="Basic and acidic residues" evidence="6">
    <location>
        <begin position="363"/>
        <end position="375"/>
    </location>
</feature>
<sequence length="937" mass="101373">MEEEKPLEWRKIVEILKRKGNELLAAQAAQAAQLPHAASPPSQEAAHTSTEPHSAANPSTASLAEPPQPTGGSAAPPSKKKKKKKKKQAADSEEKHEEPESSEPGKPAGGPVTPPFVFTAGANGADEGWVQMPLGGRAVIGTAPPTTNEDKSGGVENDALPGNARVDPGTAAEGEEATKASLLEAATDRVTPGDVEHSEEAPAEPKSKVKKKKKKGKGGKGVGTEGSAPEAEAGSSLQPPRSDPAGSAEESPAQDEGAERSHASAEAAGSLNLAEDERGKRSEKGAQEWPPEQPTGWSDTEEVPDFVSDSGGSDGEEGERDKSGAPERREQEEMSGAQGKRGPEDRSDWEERSDLWEGEEGEGETRSGDERKKDGDEEWGELEEDDVEQLLMLGQLREATKTSKVAPARKKRPAPPAPQKPTQTPSKPPDTQQHRPAAPPTPFRPRGSPSERVELHLPAGRLIVNRADFDARPATARFFVIKSNSVDDVHKSIKYGVWASTPYGNKRLHAGFKEACAADSPAQVFLLFSVNASGKFCGVAEMMSDVDFDTSVDVWQEDNLWTGRFKVHWHIIKDVPSREFYHIRVPSNENKPVTNSRDTQDVPYAQGLEMLAIFAASPSVSSILDYFALYDTQQQLLQEDRDKAKLRPPPPVAPLDPWDDRPQPPGPGFRPRGPDFFRPPFPRPPLVPHNIKTRLCQRFSSPGGCNYGDRCLFAHGVHELRPFRPPPPAGRPPFFPDGRPAFFPDGRPAFFPPPPFGPGGPHHRPPFWRPDGNGNGMGPGFEGPRPWLGPPPEFAGHGHGHHYQQQHPASRLLDALENGNEGLRHGAAGPGGDDVSGDEKDAQDEYLLQLLTEGGADKGQSVPEPGQAPGLGDGSEWAGGREHEDEEVCCICFERPMDAALEPCRHELCRQCAELMRSERNSCPVCNAEIESILPRT</sequence>
<dbReference type="Gene3D" id="3.30.40.10">
    <property type="entry name" value="Zinc/RING finger domain, C3HC4 (zinc finger)"/>
    <property type="match status" value="1"/>
</dbReference>
<dbReference type="InterPro" id="IPR045168">
    <property type="entry name" value="YTH_prot"/>
</dbReference>
<dbReference type="InterPro" id="IPR036855">
    <property type="entry name" value="Znf_CCCH_sf"/>
</dbReference>
<feature type="compositionally biased region" description="Basic and acidic residues" evidence="6">
    <location>
        <begin position="341"/>
        <end position="355"/>
    </location>
</feature>
<dbReference type="FunFam" id="4.10.1000.10:FF:000001">
    <property type="entry name" value="zinc finger CCCH domain-containing protein 15-like"/>
    <property type="match status" value="1"/>
</dbReference>